<name>A0A1J5PVU2_9ZZZZ</name>
<gene>
    <name evidence="1" type="ORF">GALL_464480</name>
</gene>
<reference evidence="1" key="1">
    <citation type="submission" date="2016-10" db="EMBL/GenBank/DDBJ databases">
        <title>Sequence of Gallionella enrichment culture.</title>
        <authorList>
            <person name="Poehlein A."/>
            <person name="Muehling M."/>
            <person name="Daniel R."/>
        </authorList>
    </citation>
    <scope>NUCLEOTIDE SEQUENCE</scope>
</reference>
<dbReference type="InterPro" id="IPR047677">
    <property type="entry name" value="GDCCVxC"/>
</dbReference>
<organism evidence="1">
    <name type="scientific">mine drainage metagenome</name>
    <dbReference type="NCBI Taxonomy" id="410659"/>
    <lineage>
        <taxon>unclassified sequences</taxon>
        <taxon>metagenomes</taxon>
        <taxon>ecological metagenomes</taxon>
    </lineage>
</organism>
<dbReference type="AlphaFoldDB" id="A0A1J5PVU2"/>
<accession>A0A1J5PVU2</accession>
<evidence type="ECO:0000313" key="1">
    <source>
        <dbReference type="EMBL" id="OIQ71935.1"/>
    </source>
</evidence>
<sequence>MQLFSTITCPACGHRASETMPTDACVFFYACKGFGTRLKPKEGDCCVFCSYGDVPCPPIQEARAKGYKSGCCE</sequence>
<dbReference type="NCBIfam" id="NF041374">
    <property type="entry name" value="GDCCVxC"/>
    <property type="match status" value="1"/>
</dbReference>
<proteinExistence type="predicted"/>
<protein>
    <submittedName>
        <fullName evidence="1">Uncharacterized protein</fullName>
    </submittedName>
</protein>
<comment type="caution">
    <text evidence="1">The sequence shown here is derived from an EMBL/GenBank/DDBJ whole genome shotgun (WGS) entry which is preliminary data.</text>
</comment>
<dbReference type="EMBL" id="MLJW01003494">
    <property type="protein sequence ID" value="OIQ71935.1"/>
    <property type="molecule type" value="Genomic_DNA"/>
</dbReference>